<feature type="compositionally biased region" description="Polar residues" evidence="1">
    <location>
        <begin position="258"/>
        <end position="270"/>
    </location>
</feature>
<dbReference type="STRING" id="1802114.A2719_04665"/>
<evidence type="ECO:0000256" key="1">
    <source>
        <dbReference type="SAM" id="MobiDB-lite"/>
    </source>
</evidence>
<accession>A0A1G2G3D1</accession>
<proteinExistence type="predicted"/>
<evidence type="ECO:0000313" key="3">
    <source>
        <dbReference type="Proteomes" id="UP000177480"/>
    </source>
</evidence>
<name>A0A1G2G3D1_9BACT</name>
<sequence length="294" mass="32279">MIYDNKQQLNNILDQLDKLPPELKDAIFSNANAEKMADIGKQHGLLIDKVGEMTNETGLLMLGVTHPNEFVGNLAERLLVDRQTASKIADDINREIFAPVREHLRAMFGVTPTPNNETRSEAKPPITTTIGGFASERVLQTRATTLEDLEAELERALVEEKGIQPLSMVKKPAPAPKPTAPPEARYKGADPYREQVGEDLPNIQGKAYVPTKQQDQGAISNLASPKNEQVSSFGFQASRIQPMPAPKPVEEHSPFSPLGTQTPPHTNRSALSAFRGFNMNNTAPETKDADKDLL</sequence>
<feature type="region of interest" description="Disordered" evidence="1">
    <location>
        <begin position="168"/>
        <end position="187"/>
    </location>
</feature>
<dbReference type="AlphaFoldDB" id="A0A1G2G3D1"/>
<gene>
    <name evidence="2" type="ORF">A2719_04665</name>
</gene>
<comment type="caution">
    <text evidence="2">The sequence shown here is derived from an EMBL/GenBank/DDBJ whole genome shotgun (WGS) entry which is preliminary data.</text>
</comment>
<dbReference type="EMBL" id="MHNK01000004">
    <property type="protein sequence ID" value="OGZ44328.1"/>
    <property type="molecule type" value="Genomic_DNA"/>
</dbReference>
<feature type="region of interest" description="Disordered" evidence="1">
    <location>
        <begin position="240"/>
        <end position="294"/>
    </location>
</feature>
<feature type="compositionally biased region" description="Basic and acidic residues" evidence="1">
    <location>
        <begin position="285"/>
        <end position="294"/>
    </location>
</feature>
<reference evidence="2 3" key="1">
    <citation type="journal article" date="2016" name="Nat. Commun.">
        <title>Thousands of microbial genomes shed light on interconnected biogeochemical processes in an aquifer system.</title>
        <authorList>
            <person name="Anantharaman K."/>
            <person name="Brown C.T."/>
            <person name="Hug L.A."/>
            <person name="Sharon I."/>
            <person name="Castelle C.J."/>
            <person name="Probst A.J."/>
            <person name="Thomas B.C."/>
            <person name="Singh A."/>
            <person name="Wilkins M.J."/>
            <person name="Karaoz U."/>
            <person name="Brodie E.L."/>
            <person name="Williams K.H."/>
            <person name="Hubbard S.S."/>
            <person name="Banfield J.F."/>
        </authorList>
    </citation>
    <scope>NUCLEOTIDE SEQUENCE [LARGE SCALE GENOMIC DNA]</scope>
</reference>
<evidence type="ECO:0000313" key="2">
    <source>
        <dbReference type="EMBL" id="OGZ44328.1"/>
    </source>
</evidence>
<protein>
    <submittedName>
        <fullName evidence="2">Uncharacterized protein</fullName>
    </submittedName>
</protein>
<dbReference type="Proteomes" id="UP000177480">
    <property type="component" value="Unassembled WGS sequence"/>
</dbReference>
<organism evidence="2 3">
    <name type="scientific">Candidatus Ryanbacteria bacterium RIFCSPHIGHO2_01_FULL_45_22</name>
    <dbReference type="NCBI Taxonomy" id="1802114"/>
    <lineage>
        <taxon>Bacteria</taxon>
        <taxon>Candidatus Ryaniibacteriota</taxon>
    </lineage>
</organism>